<dbReference type="EMBL" id="JARKHV010000010">
    <property type="protein sequence ID" value="MDF4186929.1"/>
    <property type="molecule type" value="Genomic_DNA"/>
</dbReference>
<organism evidence="1 2">
    <name type="scientific">Ligilactobacillus salivarius</name>
    <dbReference type="NCBI Taxonomy" id="1624"/>
    <lineage>
        <taxon>Bacteria</taxon>
        <taxon>Bacillati</taxon>
        <taxon>Bacillota</taxon>
        <taxon>Bacilli</taxon>
        <taxon>Lactobacillales</taxon>
        <taxon>Lactobacillaceae</taxon>
        <taxon>Ligilactobacillus</taxon>
    </lineage>
</organism>
<evidence type="ECO:0000313" key="2">
    <source>
        <dbReference type="Proteomes" id="UP001213566"/>
    </source>
</evidence>
<evidence type="ECO:0000313" key="1">
    <source>
        <dbReference type="EMBL" id="MDF4186929.1"/>
    </source>
</evidence>
<accession>A0AAW6Q327</accession>
<gene>
    <name evidence="1" type="ORF">PV940_07880</name>
</gene>
<evidence type="ECO:0008006" key="3">
    <source>
        <dbReference type="Google" id="ProtNLM"/>
    </source>
</evidence>
<name>A0AAW6Q327_9LACO</name>
<reference evidence="1" key="1">
    <citation type="submission" date="2023-02" db="EMBL/GenBank/DDBJ databases">
        <title>Draft Whole-Genome Sequences of competitive exclusion Lactobacillus salivarius strains for Poultry.</title>
        <authorList>
            <person name="Ma L.M."/>
            <person name="Lopez-Guerra N."/>
            <person name="Zhang G."/>
        </authorList>
    </citation>
    <scope>NUCLEOTIDE SEQUENCE</scope>
    <source>
        <strain evidence="1">Salm-9</strain>
    </source>
</reference>
<sequence length="93" mass="10627">MKFSSKIMVILELLHVLVIGVQEKRLVKPVVEVCSLKKLGVKPPLMHLLVDNIKELILIKHILGKLGDNIGEQVTKRYLPHLKYLLIQSQIQL</sequence>
<proteinExistence type="predicted"/>
<dbReference type="AlphaFoldDB" id="A0AAW6Q327"/>
<comment type="caution">
    <text evidence="1">The sequence shown here is derived from an EMBL/GenBank/DDBJ whole genome shotgun (WGS) entry which is preliminary data.</text>
</comment>
<protein>
    <recommendedName>
        <fullName evidence="3">Secreted protein</fullName>
    </recommendedName>
</protein>
<dbReference type="Proteomes" id="UP001213566">
    <property type="component" value="Unassembled WGS sequence"/>
</dbReference>
<dbReference type="RefSeq" id="WP_276470113.1">
    <property type="nucleotide sequence ID" value="NZ_JARKHV010000010.1"/>
</dbReference>